<evidence type="ECO:0000313" key="1">
    <source>
        <dbReference type="EMBL" id="EEV19305.1"/>
    </source>
</evidence>
<name>C8PTG0_9SPIR</name>
<proteinExistence type="predicted"/>
<protein>
    <submittedName>
        <fullName evidence="1">Uncharacterized protein</fullName>
    </submittedName>
</protein>
<dbReference type="AlphaFoldDB" id="C8PTG0"/>
<accession>C8PTG0</accession>
<dbReference type="Proteomes" id="UP000004509">
    <property type="component" value="Unassembled WGS sequence"/>
</dbReference>
<reference evidence="1 2" key="1">
    <citation type="submission" date="2009-07" db="EMBL/GenBank/DDBJ databases">
        <authorList>
            <person name="Madupu R."/>
            <person name="Sebastian Y."/>
            <person name="Durkin A.S."/>
            <person name="Torralba M."/>
            <person name="Methe B."/>
            <person name="Sutton G.G."/>
            <person name="Strausberg R.L."/>
            <person name="Nelson K.E."/>
        </authorList>
    </citation>
    <scope>NUCLEOTIDE SEQUENCE [LARGE SCALE GENOMIC DNA]</scope>
    <source>
        <strain evidence="1 2">ATCC 35580</strain>
    </source>
</reference>
<comment type="caution">
    <text evidence="1">The sequence shown here is derived from an EMBL/GenBank/DDBJ whole genome shotgun (WGS) entry which is preliminary data.</text>
</comment>
<dbReference type="STRING" id="596324.TREVI0001_0377"/>
<evidence type="ECO:0000313" key="2">
    <source>
        <dbReference type="Proteomes" id="UP000004509"/>
    </source>
</evidence>
<dbReference type="EMBL" id="ACYH01000066">
    <property type="protein sequence ID" value="EEV19305.1"/>
    <property type="molecule type" value="Genomic_DNA"/>
</dbReference>
<organism evidence="1 2">
    <name type="scientific">Treponema vincentii ATCC 35580</name>
    <dbReference type="NCBI Taxonomy" id="596324"/>
    <lineage>
        <taxon>Bacteria</taxon>
        <taxon>Pseudomonadati</taxon>
        <taxon>Spirochaetota</taxon>
        <taxon>Spirochaetia</taxon>
        <taxon>Spirochaetales</taxon>
        <taxon>Treponemataceae</taxon>
        <taxon>Treponema</taxon>
    </lineage>
</organism>
<sequence>MLNFTCIKKKLCYNCFYLLQGRRLTGFFTRNSLSAVIVPHPAL</sequence>
<gene>
    <name evidence="1" type="ORF">TREVI0001_0377</name>
</gene>